<dbReference type="GO" id="GO:0003723">
    <property type="term" value="F:RNA binding"/>
    <property type="evidence" value="ECO:0007669"/>
    <property type="project" value="UniProtKB-KW"/>
</dbReference>
<evidence type="ECO:0000313" key="7">
    <source>
        <dbReference type="EMBL" id="KDC49589.1"/>
    </source>
</evidence>
<keyword evidence="1" id="KW-0694">RNA-binding</keyword>
<keyword evidence="3" id="KW-0812">Transmembrane</keyword>
<dbReference type="PANTHER" id="PTHR48025">
    <property type="entry name" value="OS02G0815200 PROTEIN"/>
    <property type="match status" value="1"/>
</dbReference>
<dbReference type="EMBL" id="SEUK01000032">
    <property type="protein sequence ID" value="KAA1165427.1"/>
    <property type="molecule type" value="Genomic_DNA"/>
</dbReference>
<dbReference type="Gene3D" id="3.30.70.330">
    <property type="match status" value="1"/>
</dbReference>
<feature type="compositionally biased region" description="Polar residues" evidence="2">
    <location>
        <begin position="150"/>
        <end position="159"/>
    </location>
</feature>
<evidence type="ECO:0000256" key="2">
    <source>
        <dbReference type="SAM" id="MobiDB-lite"/>
    </source>
</evidence>
<evidence type="ECO:0000256" key="3">
    <source>
        <dbReference type="SAM" id="Phobius"/>
    </source>
</evidence>
<evidence type="ECO:0000313" key="9">
    <source>
        <dbReference type="Proteomes" id="UP000322915"/>
    </source>
</evidence>
<dbReference type="SUPFAM" id="SSF54928">
    <property type="entry name" value="RNA-binding domain, RBD"/>
    <property type="match status" value="1"/>
</dbReference>
<dbReference type="AlphaFoldDB" id="A0A063KJF4"/>
<accession>A0A063KJF4</accession>
<gene>
    <name evidence="7" type="ORF">DC53_15800</name>
    <name evidence="5" type="ORF">EU508_00870</name>
    <name evidence="6" type="ORF">EU509_00890</name>
</gene>
<dbReference type="RefSeq" id="WP_007378558.1">
    <property type="nucleotide sequence ID" value="NZ_JBBMQV010000052.1"/>
</dbReference>
<feature type="transmembrane region" description="Helical" evidence="3">
    <location>
        <begin position="35"/>
        <end position="53"/>
    </location>
</feature>
<reference evidence="7 8" key="1">
    <citation type="submission" date="2014-04" db="EMBL/GenBank/DDBJ databases">
        <title>Pseudoalteromonas galatheae sp. nov., isolated from a deep-sea polychaete near Canal Concepcion, Chile.</title>
        <authorList>
            <person name="Machado H.R."/>
            <person name="Gram L."/>
            <person name="Vynne N.G."/>
        </authorList>
    </citation>
    <scope>NUCLEOTIDE SEQUENCE [LARGE SCALE GENOMIC DNA]</scope>
    <source>
        <strain evidence="7 8">KMM216</strain>
    </source>
</reference>
<feature type="region of interest" description="Disordered" evidence="2">
    <location>
        <begin position="136"/>
        <end position="159"/>
    </location>
</feature>
<sequence>MKLPDQKAFIFSVILAVVGFVVVKFALASLALDPALLFGVGLLVGALVIAAMSSDVTEEAEVKTKTLYVGNLPYRANEGVVRALFEEQGKVFNVRLLKDKNTGKRRGFGFVEMAQADADNAIANLNDSEFQQRTLKVREAKQKQEDDSNALRTETDQSV</sequence>
<evidence type="ECO:0000313" key="6">
    <source>
        <dbReference type="EMBL" id="KAA1165855.1"/>
    </source>
</evidence>
<evidence type="ECO:0000259" key="4">
    <source>
        <dbReference type="PROSITE" id="PS50102"/>
    </source>
</evidence>
<dbReference type="Proteomes" id="UP000322915">
    <property type="component" value="Unassembled WGS sequence"/>
</dbReference>
<evidence type="ECO:0000313" key="8">
    <source>
        <dbReference type="Proteomes" id="UP000027154"/>
    </source>
</evidence>
<dbReference type="OrthoDB" id="9798855at2"/>
<dbReference type="Proteomes" id="UP000027154">
    <property type="component" value="Unassembled WGS sequence"/>
</dbReference>
<feature type="transmembrane region" description="Helical" evidence="3">
    <location>
        <begin position="9"/>
        <end position="29"/>
    </location>
</feature>
<dbReference type="EMBL" id="JJNZ01000060">
    <property type="protein sequence ID" value="KDC49589.1"/>
    <property type="molecule type" value="Genomic_DNA"/>
</dbReference>
<organism evidence="7 8">
    <name type="scientific">Pseudoalteromonas fuliginea</name>
    <dbReference type="NCBI Taxonomy" id="1872678"/>
    <lineage>
        <taxon>Bacteria</taxon>
        <taxon>Pseudomonadati</taxon>
        <taxon>Pseudomonadota</taxon>
        <taxon>Gammaproteobacteria</taxon>
        <taxon>Alteromonadales</taxon>
        <taxon>Pseudoalteromonadaceae</taxon>
        <taxon>Pseudoalteromonas</taxon>
    </lineage>
</organism>
<name>A0A063KJF4_9GAMM</name>
<feature type="domain" description="RRM" evidence="4">
    <location>
        <begin position="65"/>
        <end position="142"/>
    </location>
</feature>
<dbReference type="InterPro" id="IPR000504">
    <property type="entry name" value="RRM_dom"/>
</dbReference>
<dbReference type="PANTHER" id="PTHR48025:SF1">
    <property type="entry name" value="RRM DOMAIN-CONTAINING PROTEIN"/>
    <property type="match status" value="1"/>
</dbReference>
<keyword evidence="3" id="KW-0472">Membrane</keyword>
<comment type="caution">
    <text evidence="7">The sequence shown here is derived from an EMBL/GenBank/DDBJ whole genome shotgun (WGS) entry which is preliminary data.</text>
</comment>
<keyword evidence="9" id="KW-1185">Reference proteome</keyword>
<evidence type="ECO:0000313" key="5">
    <source>
        <dbReference type="EMBL" id="KAA1165427.1"/>
    </source>
</evidence>
<evidence type="ECO:0000313" key="10">
    <source>
        <dbReference type="Proteomes" id="UP000324162"/>
    </source>
</evidence>
<proteinExistence type="predicted"/>
<reference evidence="9 10" key="2">
    <citation type="submission" date="2019-01" db="EMBL/GenBank/DDBJ databases">
        <title>Genome sequences of marine Pseudoalteromonas species.</title>
        <authorList>
            <person name="Boraston A.B."/>
            <person name="Hehemann J.-H."/>
            <person name="Vickers C.J."/>
            <person name="Salama-Alber O."/>
            <person name="Abe K."/>
            <person name="Hettle A.J."/>
        </authorList>
    </citation>
    <scope>NUCLEOTIDE SEQUENCE [LARGE SCALE GENOMIC DNA]</scope>
    <source>
        <strain evidence="5 10">PS42</strain>
        <strain evidence="6 9">PS47</strain>
    </source>
</reference>
<dbReference type="EMBL" id="SEUJ01000041">
    <property type="protein sequence ID" value="KAA1165855.1"/>
    <property type="molecule type" value="Genomic_DNA"/>
</dbReference>
<evidence type="ECO:0000256" key="1">
    <source>
        <dbReference type="ARBA" id="ARBA00022884"/>
    </source>
</evidence>
<feature type="compositionally biased region" description="Basic and acidic residues" evidence="2">
    <location>
        <begin position="136"/>
        <end position="146"/>
    </location>
</feature>
<dbReference type="InterPro" id="IPR050502">
    <property type="entry name" value="Euk_RNA-bind_prot"/>
</dbReference>
<dbReference type="Pfam" id="PF00076">
    <property type="entry name" value="RRM_1"/>
    <property type="match status" value="1"/>
</dbReference>
<dbReference type="Proteomes" id="UP000324162">
    <property type="component" value="Unassembled WGS sequence"/>
</dbReference>
<dbReference type="InterPro" id="IPR012677">
    <property type="entry name" value="Nucleotide-bd_a/b_plait_sf"/>
</dbReference>
<dbReference type="PROSITE" id="PS50102">
    <property type="entry name" value="RRM"/>
    <property type="match status" value="1"/>
</dbReference>
<protein>
    <submittedName>
        <fullName evidence="7">RNA-binding protein</fullName>
    </submittedName>
</protein>
<keyword evidence="3" id="KW-1133">Transmembrane helix</keyword>
<dbReference type="InterPro" id="IPR035979">
    <property type="entry name" value="RBD_domain_sf"/>
</dbReference>
<dbReference type="SMART" id="SM00360">
    <property type="entry name" value="RRM"/>
    <property type="match status" value="1"/>
</dbReference>